<protein>
    <submittedName>
        <fullName evidence="1 2">Uncharacterized protein</fullName>
    </submittedName>
</protein>
<keyword evidence="3" id="KW-1185">Reference proteome</keyword>
<gene>
    <name evidence="1" type="ORF">PTTG_29278</name>
</gene>
<evidence type="ECO:0000313" key="1">
    <source>
        <dbReference type="EMBL" id="OAV87792.1"/>
    </source>
</evidence>
<proteinExistence type="predicted"/>
<name>A0A180G5U5_PUCT1</name>
<accession>A0A180G5U5</accession>
<dbReference type="AlphaFoldDB" id="A0A180G5U5"/>
<dbReference type="EMBL" id="ADAS02000281">
    <property type="protein sequence ID" value="OAV87792.1"/>
    <property type="molecule type" value="Genomic_DNA"/>
</dbReference>
<organism evidence="1">
    <name type="scientific">Puccinia triticina (isolate 1-1 / race 1 (BBBD))</name>
    <name type="common">Brown leaf rust fungus</name>
    <dbReference type="NCBI Taxonomy" id="630390"/>
    <lineage>
        <taxon>Eukaryota</taxon>
        <taxon>Fungi</taxon>
        <taxon>Dikarya</taxon>
        <taxon>Basidiomycota</taxon>
        <taxon>Pucciniomycotina</taxon>
        <taxon>Pucciniomycetes</taxon>
        <taxon>Pucciniales</taxon>
        <taxon>Pucciniaceae</taxon>
        <taxon>Puccinia</taxon>
    </lineage>
</organism>
<evidence type="ECO:0000313" key="2">
    <source>
        <dbReference type="EnsemblFungi" id="PTTG_29278-t43_1-p1"/>
    </source>
</evidence>
<reference evidence="2" key="4">
    <citation type="submission" date="2025-05" db="UniProtKB">
        <authorList>
            <consortium name="EnsemblFungi"/>
        </authorList>
    </citation>
    <scope>IDENTIFICATION</scope>
    <source>
        <strain evidence="2">isolate 1-1 / race 1 (BBBD)</strain>
    </source>
</reference>
<evidence type="ECO:0000313" key="3">
    <source>
        <dbReference type="Proteomes" id="UP000005240"/>
    </source>
</evidence>
<reference evidence="1" key="2">
    <citation type="submission" date="2016-05" db="EMBL/GenBank/DDBJ databases">
        <title>Comparative analysis highlights variable genome content of wheat rusts and divergence of the mating loci.</title>
        <authorList>
            <person name="Cuomo C.A."/>
            <person name="Bakkeren G."/>
            <person name="Szabo L."/>
            <person name="Khalil H."/>
            <person name="Joly D."/>
            <person name="Goldberg J."/>
            <person name="Young S."/>
            <person name="Zeng Q."/>
            <person name="Fellers J."/>
        </authorList>
    </citation>
    <scope>NUCLEOTIDE SEQUENCE [LARGE SCALE GENOMIC DNA]</scope>
    <source>
        <strain evidence="1">1-1 BBBD Race 1</strain>
    </source>
</reference>
<dbReference type="VEuPathDB" id="FungiDB:PTTG_29278"/>
<dbReference type="EnsemblFungi" id="PTTG_29278-t43_1">
    <property type="protein sequence ID" value="PTTG_29278-t43_1-p1"/>
    <property type="gene ID" value="PTTG_29278"/>
</dbReference>
<sequence>MAPRRNPVLASSEVIRGVDCVVFCGEFVAMTKGRVMVNPHTGAREQLTGSVRESSGGGSGERGVYKVKLRASRSVTPRMRMREKYQVRGEVAQYGNGIAPTFMVTDVVESPRDVAGDLVETPPVIISAVGIIQSVRTYQSTREGGGIVCDITMNHRTPELFGHGILVRYLLEDTICEIPSREIFKKGWRAWFAGDLEGISSTTGELVVKVTDGRVQSQEA</sequence>
<reference evidence="1" key="1">
    <citation type="submission" date="2009-11" db="EMBL/GenBank/DDBJ databases">
        <authorList>
            <consortium name="The Broad Institute Genome Sequencing Platform"/>
            <person name="Ward D."/>
            <person name="Feldgarden M."/>
            <person name="Earl A."/>
            <person name="Young S.K."/>
            <person name="Zeng Q."/>
            <person name="Koehrsen M."/>
            <person name="Alvarado L."/>
            <person name="Berlin A."/>
            <person name="Bochicchio J."/>
            <person name="Borenstein D."/>
            <person name="Chapman S.B."/>
            <person name="Chen Z."/>
            <person name="Engels R."/>
            <person name="Freedman E."/>
            <person name="Gellesch M."/>
            <person name="Goldberg J."/>
            <person name="Griggs A."/>
            <person name="Gujja S."/>
            <person name="Heilman E."/>
            <person name="Heiman D."/>
            <person name="Hepburn T."/>
            <person name="Howarth C."/>
            <person name="Jen D."/>
            <person name="Larson L."/>
            <person name="Lewis B."/>
            <person name="Mehta T."/>
            <person name="Park D."/>
            <person name="Pearson M."/>
            <person name="Roberts A."/>
            <person name="Saif S."/>
            <person name="Shea T."/>
            <person name="Shenoy N."/>
            <person name="Sisk P."/>
            <person name="Stolte C."/>
            <person name="Sykes S."/>
            <person name="Thomson T."/>
            <person name="Walk T."/>
            <person name="White J."/>
            <person name="Yandava C."/>
            <person name="Izard J."/>
            <person name="Baranova O.V."/>
            <person name="Blanton J.M."/>
            <person name="Tanner A.C."/>
            <person name="Dewhirst F.E."/>
            <person name="Haas B."/>
            <person name="Nusbaum C."/>
            <person name="Birren B."/>
        </authorList>
    </citation>
    <scope>NUCLEOTIDE SEQUENCE [LARGE SCALE GENOMIC DNA]</scope>
    <source>
        <strain evidence="1">1-1 BBBD Race 1</strain>
    </source>
</reference>
<dbReference type="Proteomes" id="UP000005240">
    <property type="component" value="Unassembled WGS sequence"/>
</dbReference>
<reference evidence="2 3" key="3">
    <citation type="journal article" date="2017" name="G3 (Bethesda)">
        <title>Comparative analysis highlights variable genome content of wheat rusts and divergence of the mating loci.</title>
        <authorList>
            <person name="Cuomo C.A."/>
            <person name="Bakkeren G."/>
            <person name="Khalil H.B."/>
            <person name="Panwar V."/>
            <person name="Joly D."/>
            <person name="Linning R."/>
            <person name="Sakthikumar S."/>
            <person name="Song X."/>
            <person name="Adiconis X."/>
            <person name="Fan L."/>
            <person name="Goldberg J.M."/>
            <person name="Levin J.Z."/>
            <person name="Young S."/>
            <person name="Zeng Q."/>
            <person name="Anikster Y."/>
            <person name="Bruce M."/>
            <person name="Wang M."/>
            <person name="Yin C."/>
            <person name="McCallum B."/>
            <person name="Szabo L.J."/>
            <person name="Hulbert S."/>
            <person name="Chen X."/>
            <person name="Fellers J.P."/>
        </authorList>
    </citation>
    <scope>NUCLEOTIDE SEQUENCE</scope>
    <source>
        <strain evidence="2">isolate 1-1 / race 1 (BBBD)</strain>
        <strain evidence="3">Isolate 1-1 / race 1 (BBBD)</strain>
    </source>
</reference>